<keyword evidence="2" id="KW-0548">Nucleotidyltransferase</keyword>
<dbReference type="InterPro" id="IPR012337">
    <property type="entry name" value="RNaseH-like_sf"/>
</dbReference>
<dbReference type="Pfam" id="PF00665">
    <property type="entry name" value="rve"/>
    <property type="match status" value="1"/>
</dbReference>
<sequence length="1361" mass="155290">MGDPVGLKPFLCDGVDKSLLRVEWEKWLRSLKLYLTVEEITDDLKKRNRLLHLGGVQLQDVAYSLPGAVIEKAEGTDVFNVLVDKLSEYFSPKQNSTFERHIFRNIKPETGEDFGKFLLRIRHQAGKCSFGKTEAEAKETNLKDKIIDNWAPMDLKRKILEKERTLNEIIEICQIHEQISCESHAMDNRPVTSSSMINKIKFQKSDTSQKCSRCGRNGHINDVQRCPARDAKCFTCGMQGHFALCCKTSSFKRKLNDSSKFNPKRSRNRVNCLEIEEEEGSGKEDVRKFDCFQVKYCQDKVNEVFSDGVIECLIGGVRIRLLIDSGSDANVIKASDFEHLVTKKAIMWDIVDEVSDVLKPYASTKPLSVLKKFSSTINVPQRKEVITNFHVVSDGDISIVGKKTAKNLQILKLGLDVNRIQDMSIFPTIKGVTVKLTIDPHVKPVQQPVRRIPIAVEKLVEDKLDLALKRGIIEKVKGPSAWISPMVIVFKPNGDLRICIDMRRANQAIIRENYPIPTFESIMTRLRDAKFFSRIDLTDAYHQLQLDEESRHITTFITHKGLYRYTRLMFGVNSAVEIFQKTLEVILSPCKNCFNFLDDIIVFGSDGKEHDMCLDRVLLVLDQCGATRNEAKCLYKVKELKFLGHTLSDRGIDVDRKKIETILNFRMPATKEELRSFLGLITYVGKFLPDLGTETDFLRNLVKKETPFVWTEQHAKCFEKLKENLVNLPTLSYFHPAKRTRLVADASPVALGAVLLQFNEENYPQVISFASKSLSDVERRYSQTEKESLALVWAVERFYLYVAGLRFELETDHKPLEAIFRPTSKPPARIERWLLRLQAFDFKVIYRPGKCNIADPLSRLCKIQEEKSFDAENEAHILRIIEYNVPKAITLNEIIQESKMDSEITDAISKIDSNCWLTRDENVYYPYRMELSKLSSLLLRGNRIVIPKLLRQTILELAHEGHPGETVMKRRLRSKVWWPTVDKEVTKFVKSCRDCLLVSQPNHPPPMARHVFPQGPWQCLAIDLMGPLPNKDMILVVIDYFSRFQEIRFLKSTTSSIIIKHLNEIFARFGIPRSIKSDNGPQFVSEEFKNYCSLNNIDLIHSSPYWPQANGEVENMNRSILKRLQIAHNQGKDYQVEIQRFLLMYNATPHGTTGKSPSELLYGRNIRDKIPCVNDLISDEDFGEARDNDFANKQKGGIREDDARNAKTSLINVGDKVVAQRTSFQNKLQSRFVDDEYEVISKKGNELSLLKDGVVYKRHVSHVKKLPDVGNIVPNVQDTLDPVLSDSTSGNEAGQHYSSSPSPSGKATGETLCADIIKQSEEAHTSNIVATPPPSSPKVTPLKLKKKEGLWQSLCRKRLAE</sequence>
<gene>
    <name evidence="11" type="ORF">TKK_012825</name>
</gene>
<dbReference type="FunFam" id="3.10.20.370:FF:000001">
    <property type="entry name" value="Retrovirus-related Pol polyprotein from transposon 17.6-like protein"/>
    <property type="match status" value="1"/>
</dbReference>
<dbReference type="FunFam" id="1.10.340.70:FF:000003">
    <property type="entry name" value="Protein CBG25708"/>
    <property type="match status" value="1"/>
</dbReference>
<evidence type="ECO:0000256" key="2">
    <source>
        <dbReference type="ARBA" id="ARBA00022695"/>
    </source>
</evidence>
<dbReference type="GO" id="GO:0016787">
    <property type="term" value="F:hydrolase activity"/>
    <property type="evidence" value="ECO:0007669"/>
    <property type="project" value="UniProtKB-KW"/>
</dbReference>
<evidence type="ECO:0000259" key="9">
    <source>
        <dbReference type="PROSITE" id="PS50878"/>
    </source>
</evidence>
<keyword evidence="12" id="KW-1185">Reference proteome</keyword>
<dbReference type="InterPro" id="IPR041588">
    <property type="entry name" value="Integrase_H2C2"/>
</dbReference>
<dbReference type="Gene3D" id="4.10.60.10">
    <property type="entry name" value="Zinc finger, CCHC-type"/>
    <property type="match status" value="1"/>
</dbReference>
<evidence type="ECO:0000259" key="8">
    <source>
        <dbReference type="PROSITE" id="PS50158"/>
    </source>
</evidence>
<dbReference type="GO" id="GO:0004519">
    <property type="term" value="F:endonuclease activity"/>
    <property type="evidence" value="ECO:0007669"/>
    <property type="project" value="UniProtKB-KW"/>
</dbReference>
<evidence type="ECO:0000256" key="4">
    <source>
        <dbReference type="ARBA" id="ARBA00022759"/>
    </source>
</evidence>
<evidence type="ECO:0000256" key="7">
    <source>
        <dbReference type="SAM" id="MobiDB-lite"/>
    </source>
</evidence>
<evidence type="ECO:0000256" key="1">
    <source>
        <dbReference type="ARBA" id="ARBA00012493"/>
    </source>
</evidence>
<dbReference type="CDD" id="cd01647">
    <property type="entry name" value="RT_LTR"/>
    <property type="match status" value="1"/>
</dbReference>
<dbReference type="InterPro" id="IPR001584">
    <property type="entry name" value="Integrase_cat-core"/>
</dbReference>
<dbReference type="FunFam" id="3.30.70.270:FF:000063">
    <property type="entry name" value="Zinc knuckle domaincontaining protein"/>
    <property type="match status" value="1"/>
</dbReference>
<dbReference type="InterPro" id="IPR001878">
    <property type="entry name" value="Znf_CCHC"/>
</dbReference>
<dbReference type="InterPro" id="IPR050951">
    <property type="entry name" value="Retrovirus_Pol_polyprotein"/>
</dbReference>
<accession>A0ABD2WJM3</accession>
<proteinExistence type="predicted"/>
<dbReference type="Pfam" id="PF17921">
    <property type="entry name" value="Integrase_H2C2"/>
    <property type="match status" value="1"/>
</dbReference>
<dbReference type="Proteomes" id="UP001627154">
    <property type="component" value="Unassembled WGS sequence"/>
</dbReference>
<dbReference type="CDD" id="cd00303">
    <property type="entry name" value="retropepsin_like"/>
    <property type="match status" value="1"/>
</dbReference>
<dbReference type="Gene3D" id="1.10.340.70">
    <property type="match status" value="1"/>
</dbReference>
<name>A0ABD2WJM3_9HYME</name>
<dbReference type="InterPro" id="IPR036397">
    <property type="entry name" value="RNaseH_sf"/>
</dbReference>
<dbReference type="PANTHER" id="PTHR37984:SF11">
    <property type="entry name" value="INTEGRASE CATALYTIC DOMAIN-CONTAINING PROTEIN"/>
    <property type="match status" value="1"/>
</dbReference>
<dbReference type="EC" id="2.7.7.49" evidence="1"/>
<dbReference type="PROSITE" id="PS50158">
    <property type="entry name" value="ZF_CCHC"/>
    <property type="match status" value="1"/>
</dbReference>
<dbReference type="Gene3D" id="3.10.10.10">
    <property type="entry name" value="HIV Type 1 Reverse Transcriptase, subunit A, domain 1"/>
    <property type="match status" value="1"/>
</dbReference>
<dbReference type="InterPro" id="IPR041577">
    <property type="entry name" value="RT_RNaseH_2"/>
</dbReference>
<dbReference type="PROSITE" id="PS50994">
    <property type="entry name" value="INTEGRASE"/>
    <property type="match status" value="1"/>
</dbReference>
<dbReference type="PROSITE" id="PS50878">
    <property type="entry name" value="RT_POL"/>
    <property type="match status" value="1"/>
</dbReference>
<feature type="domain" description="CCHC-type" evidence="8">
    <location>
        <begin position="232"/>
        <end position="247"/>
    </location>
</feature>
<keyword evidence="4" id="KW-0378">Hydrolase</keyword>
<keyword evidence="3" id="KW-0540">Nuclease</keyword>
<keyword evidence="4" id="KW-0255">Endonuclease</keyword>
<dbReference type="GO" id="GO:0003964">
    <property type="term" value="F:RNA-directed DNA polymerase activity"/>
    <property type="evidence" value="ECO:0007669"/>
    <property type="project" value="UniProtKB-KW"/>
</dbReference>
<dbReference type="EMBL" id="JBJJXI010000102">
    <property type="protein sequence ID" value="KAL3392787.1"/>
    <property type="molecule type" value="Genomic_DNA"/>
</dbReference>
<keyword evidence="6" id="KW-0479">Metal-binding</keyword>
<organism evidence="11 12">
    <name type="scientific">Trichogramma kaykai</name>
    <dbReference type="NCBI Taxonomy" id="54128"/>
    <lineage>
        <taxon>Eukaryota</taxon>
        <taxon>Metazoa</taxon>
        <taxon>Ecdysozoa</taxon>
        <taxon>Arthropoda</taxon>
        <taxon>Hexapoda</taxon>
        <taxon>Insecta</taxon>
        <taxon>Pterygota</taxon>
        <taxon>Neoptera</taxon>
        <taxon>Endopterygota</taxon>
        <taxon>Hymenoptera</taxon>
        <taxon>Apocrita</taxon>
        <taxon>Proctotrupomorpha</taxon>
        <taxon>Chalcidoidea</taxon>
        <taxon>Trichogrammatidae</taxon>
        <taxon>Trichogramma</taxon>
    </lineage>
</organism>
<feature type="compositionally biased region" description="Polar residues" evidence="7">
    <location>
        <begin position="1285"/>
        <end position="1305"/>
    </location>
</feature>
<keyword evidence="6" id="KW-0862">Zinc</keyword>
<feature type="domain" description="Reverse transcriptase" evidence="9">
    <location>
        <begin position="470"/>
        <end position="647"/>
    </location>
</feature>
<protein>
    <recommendedName>
        <fullName evidence="1">RNA-directed DNA polymerase</fullName>
        <ecNumber evidence="1">2.7.7.49</ecNumber>
    </recommendedName>
</protein>
<dbReference type="InterPro" id="IPR043128">
    <property type="entry name" value="Rev_trsase/Diguanyl_cyclase"/>
</dbReference>
<dbReference type="Pfam" id="PF17919">
    <property type="entry name" value="RT_RNaseH_2"/>
    <property type="match status" value="1"/>
</dbReference>
<dbReference type="SUPFAM" id="SSF53098">
    <property type="entry name" value="Ribonuclease H-like"/>
    <property type="match status" value="1"/>
</dbReference>
<dbReference type="Pfam" id="PF00078">
    <property type="entry name" value="RVT_1"/>
    <property type="match status" value="1"/>
</dbReference>
<dbReference type="Gene3D" id="3.30.70.270">
    <property type="match status" value="2"/>
</dbReference>
<dbReference type="InterPro" id="IPR043502">
    <property type="entry name" value="DNA/RNA_pol_sf"/>
</dbReference>
<feature type="domain" description="Integrase catalytic" evidence="10">
    <location>
        <begin position="1012"/>
        <end position="1165"/>
    </location>
</feature>
<dbReference type="CDD" id="cd09274">
    <property type="entry name" value="RNase_HI_RT_Ty3"/>
    <property type="match status" value="1"/>
</dbReference>
<dbReference type="GO" id="GO:0042575">
    <property type="term" value="C:DNA polymerase complex"/>
    <property type="evidence" value="ECO:0007669"/>
    <property type="project" value="UniProtKB-ARBA"/>
</dbReference>
<feature type="region of interest" description="Disordered" evidence="7">
    <location>
        <begin position="1278"/>
        <end position="1309"/>
    </location>
</feature>
<evidence type="ECO:0000256" key="3">
    <source>
        <dbReference type="ARBA" id="ARBA00022722"/>
    </source>
</evidence>
<feature type="region of interest" description="Disordered" evidence="7">
    <location>
        <begin position="1323"/>
        <end position="1343"/>
    </location>
</feature>
<evidence type="ECO:0000259" key="10">
    <source>
        <dbReference type="PROSITE" id="PS50994"/>
    </source>
</evidence>
<dbReference type="FunFam" id="3.30.420.10:FF:000063">
    <property type="entry name" value="Retrovirus-related Pol polyprotein from transposon 297-like Protein"/>
    <property type="match status" value="1"/>
</dbReference>
<reference evidence="11 12" key="1">
    <citation type="journal article" date="2024" name="bioRxiv">
        <title>A reference genome for Trichogramma kaykai: A tiny desert-dwelling parasitoid wasp with competing sex-ratio distorters.</title>
        <authorList>
            <person name="Culotta J."/>
            <person name="Lindsey A.R."/>
        </authorList>
    </citation>
    <scope>NUCLEOTIDE SEQUENCE [LARGE SCALE GENOMIC DNA]</scope>
    <source>
        <strain evidence="11 12">KSX58</strain>
    </source>
</reference>
<keyword evidence="2" id="KW-0808">Transferase</keyword>
<evidence type="ECO:0000256" key="5">
    <source>
        <dbReference type="ARBA" id="ARBA00022918"/>
    </source>
</evidence>
<dbReference type="Gene3D" id="3.30.420.10">
    <property type="entry name" value="Ribonuclease H-like superfamily/Ribonuclease H"/>
    <property type="match status" value="1"/>
</dbReference>
<keyword evidence="5" id="KW-0695">RNA-directed DNA polymerase</keyword>
<comment type="caution">
    <text evidence="11">The sequence shown here is derived from an EMBL/GenBank/DDBJ whole genome shotgun (WGS) entry which is preliminary data.</text>
</comment>
<dbReference type="SUPFAM" id="SSF56672">
    <property type="entry name" value="DNA/RNA polymerases"/>
    <property type="match status" value="1"/>
</dbReference>
<evidence type="ECO:0000313" key="12">
    <source>
        <dbReference type="Proteomes" id="UP001627154"/>
    </source>
</evidence>
<keyword evidence="6" id="KW-0863">Zinc-finger</keyword>
<dbReference type="PANTHER" id="PTHR37984">
    <property type="entry name" value="PROTEIN CBG26694"/>
    <property type="match status" value="1"/>
</dbReference>
<dbReference type="GO" id="GO:0008270">
    <property type="term" value="F:zinc ion binding"/>
    <property type="evidence" value="ECO:0007669"/>
    <property type="project" value="UniProtKB-KW"/>
</dbReference>
<evidence type="ECO:0000313" key="11">
    <source>
        <dbReference type="EMBL" id="KAL3392787.1"/>
    </source>
</evidence>
<dbReference type="InterPro" id="IPR000477">
    <property type="entry name" value="RT_dom"/>
</dbReference>
<evidence type="ECO:0000256" key="6">
    <source>
        <dbReference type="PROSITE-ProRule" id="PRU00047"/>
    </source>
</evidence>